<dbReference type="OrthoDB" id="7847741at2"/>
<keyword evidence="1" id="KW-1133">Transmembrane helix</keyword>
<keyword evidence="3" id="KW-1185">Reference proteome</keyword>
<keyword evidence="1" id="KW-0812">Transmembrane</keyword>
<name>A0A917EL21_9RHOB</name>
<evidence type="ECO:0000313" key="2">
    <source>
        <dbReference type="EMBL" id="GGE58870.1"/>
    </source>
</evidence>
<keyword evidence="1" id="KW-0472">Membrane</keyword>
<protein>
    <submittedName>
        <fullName evidence="2">Uncharacterized protein</fullName>
    </submittedName>
</protein>
<dbReference type="RefSeq" id="WP_095594677.1">
    <property type="nucleotide sequence ID" value="NZ_BMKN01000002.1"/>
</dbReference>
<gene>
    <name evidence="2" type="ORF">GCM10011517_28170</name>
</gene>
<comment type="caution">
    <text evidence="2">The sequence shown here is derived from an EMBL/GenBank/DDBJ whole genome shotgun (WGS) entry which is preliminary data.</text>
</comment>
<dbReference type="AlphaFoldDB" id="A0A917EL21"/>
<reference evidence="2" key="1">
    <citation type="journal article" date="2014" name="Int. J. Syst. Evol. Microbiol.">
        <title>Complete genome sequence of Corynebacterium casei LMG S-19264T (=DSM 44701T), isolated from a smear-ripened cheese.</title>
        <authorList>
            <consortium name="US DOE Joint Genome Institute (JGI-PGF)"/>
            <person name="Walter F."/>
            <person name="Albersmeier A."/>
            <person name="Kalinowski J."/>
            <person name="Ruckert C."/>
        </authorList>
    </citation>
    <scope>NUCLEOTIDE SEQUENCE</scope>
    <source>
        <strain evidence="2">CGMCC 1.16012</strain>
    </source>
</reference>
<sequence length="131" mass="14644">MQTEDLAKIGFGVVVVLAIIGGIVTVGGPATGRMEKRDQARLSDIRALQNYVTCVARARDKTLPDSLDGNNECRRELDRTDPFDGTPYVYRKLSETSYELCANFELPDALSTWQRPQLDPETGCLQYEFIP</sequence>
<evidence type="ECO:0000313" key="3">
    <source>
        <dbReference type="Proteomes" id="UP000606730"/>
    </source>
</evidence>
<accession>A0A917EL21</accession>
<organism evidence="2 3">
    <name type="scientific">Actibacterium pelagium</name>
    <dbReference type="NCBI Taxonomy" id="2029103"/>
    <lineage>
        <taxon>Bacteria</taxon>
        <taxon>Pseudomonadati</taxon>
        <taxon>Pseudomonadota</taxon>
        <taxon>Alphaproteobacteria</taxon>
        <taxon>Rhodobacterales</taxon>
        <taxon>Roseobacteraceae</taxon>
        <taxon>Actibacterium</taxon>
    </lineage>
</organism>
<feature type="transmembrane region" description="Helical" evidence="1">
    <location>
        <begin position="6"/>
        <end position="27"/>
    </location>
</feature>
<dbReference type="EMBL" id="BMKN01000002">
    <property type="protein sequence ID" value="GGE58870.1"/>
    <property type="molecule type" value="Genomic_DNA"/>
</dbReference>
<reference evidence="2" key="2">
    <citation type="submission" date="2020-09" db="EMBL/GenBank/DDBJ databases">
        <authorList>
            <person name="Sun Q."/>
            <person name="Zhou Y."/>
        </authorList>
    </citation>
    <scope>NUCLEOTIDE SEQUENCE</scope>
    <source>
        <strain evidence="2">CGMCC 1.16012</strain>
    </source>
</reference>
<dbReference type="Proteomes" id="UP000606730">
    <property type="component" value="Unassembled WGS sequence"/>
</dbReference>
<evidence type="ECO:0000256" key="1">
    <source>
        <dbReference type="SAM" id="Phobius"/>
    </source>
</evidence>
<proteinExistence type="predicted"/>